<protein>
    <recommendedName>
        <fullName evidence="1">non-specific serine/threonine protein kinase</fullName>
        <ecNumber evidence="1">2.7.11.1</ecNumber>
    </recommendedName>
</protein>
<evidence type="ECO:0000256" key="2">
    <source>
        <dbReference type="ARBA" id="ARBA00022527"/>
    </source>
</evidence>
<feature type="region of interest" description="Disordered" evidence="10">
    <location>
        <begin position="435"/>
        <end position="478"/>
    </location>
</feature>
<feature type="region of interest" description="Disordered" evidence="10">
    <location>
        <begin position="496"/>
        <end position="517"/>
    </location>
</feature>
<feature type="compositionally biased region" description="Acidic residues" evidence="10">
    <location>
        <begin position="570"/>
        <end position="581"/>
    </location>
</feature>
<evidence type="ECO:0000256" key="10">
    <source>
        <dbReference type="SAM" id="MobiDB-lite"/>
    </source>
</evidence>
<feature type="region of interest" description="Disordered" evidence="10">
    <location>
        <begin position="561"/>
        <end position="582"/>
    </location>
</feature>
<evidence type="ECO:0000256" key="3">
    <source>
        <dbReference type="ARBA" id="ARBA00022679"/>
    </source>
</evidence>
<dbReference type="Proteomes" id="UP000324585">
    <property type="component" value="Unassembled WGS sequence"/>
</dbReference>
<evidence type="ECO:0000256" key="1">
    <source>
        <dbReference type="ARBA" id="ARBA00012513"/>
    </source>
</evidence>
<dbReference type="EC" id="2.7.11.1" evidence="1"/>
<keyword evidence="6 9" id="KW-0067">ATP-binding</keyword>
<dbReference type="GO" id="GO:0007165">
    <property type="term" value="P:signal transduction"/>
    <property type="evidence" value="ECO:0007669"/>
    <property type="project" value="TreeGrafter"/>
</dbReference>
<evidence type="ECO:0000256" key="4">
    <source>
        <dbReference type="ARBA" id="ARBA00022741"/>
    </source>
</evidence>
<comment type="catalytic activity">
    <reaction evidence="8">
        <text>L-seryl-[protein] + ATP = O-phospho-L-seryl-[protein] + ADP + H(+)</text>
        <dbReference type="Rhea" id="RHEA:17989"/>
        <dbReference type="Rhea" id="RHEA-COMP:9863"/>
        <dbReference type="Rhea" id="RHEA-COMP:11604"/>
        <dbReference type="ChEBI" id="CHEBI:15378"/>
        <dbReference type="ChEBI" id="CHEBI:29999"/>
        <dbReference type="ChEBI" id="CHEBI:30616"/>
        <dbReference type="ChEBI" id="CHEBI:83421"/>
        <dbReference type="ChEBI" id="CHEBI:456216"/>
        <dbReference type="EC" id="2.7.11.1"/>
    </reaction>
</comment>
<feature type="domain" description="Protein kinase" evidence="11">
    <location>
        <begin position="9"/>
        <end position="266"/>
    </location>
</feature>
<dbReference type="InterPro" id="IPR000719">
    <property type="entry name" value="Prot_kinase_dom"/>
</dbReference>
<evidence type="ECO:0000256" key="9">
    <source>
        <dbReference type="PROSITE-ProRule" id="PRU10141"/>
    </source>
</evidence>
<evidence type="ECO:0000256" key="5">
    <source>
        <dbReference type="ARBA" id="ARBA00022777"/>
    </source>
</evidence>
<dbReference type="SUPFAM" id="SSF56112">
    <property type="entry name" value="Protein kinase-like (PK-like)"/>
    <property type="match status" value="1"/>
</dbReference>
<evidence type="ECO:0000259" key="11">
    <source>
        <dbReference type="PROSITE" id="PS50011"/>
    </source>
</evidence>
<dbReference type="FunFam" id="1.10.510.10:FF:000571">
    <property type="entry name" value="Maternal embryonic leucine zipper kinase"/>
    <property type="match status" value="1"/>
</dbReference>
<name>A0A5J4Z064_PORPP</name>
<dbReference type="InterPro" id="IPR008271">
    <property type="entry name" value="Ser/Thr_kinase_AS"/>
</dbReference>
<feature type="region of interest" description="Disordered" evidence="10">
    <location>
        <begin position="875"/>
        <end position="969"/>
    </location>
</feature>
<dbReference type="Gene3D" id="1.10.510.10">
    <property type="entry name" value="Transferase(Phosphotransferase) domain 1"/>
    <property type="match status" value="1"/>
</dbReference>
<feature type="compositionally biased region" description="Polar residues" evidence="10">
    <location>
        <begin position="1134"/>
        <end position="1144"/>
    </location>
</feature>
<evidence type="ECO:0000256" key="6">
    <source>
        <dbReference type="ARBA" id="ARBA00022840"/>
    </source>
</evidence>
<dbReference type="SMART" id="SM00220">
    <property type="entry name" value="S_TKc"/>
    <property type="match status" value="1"/>
</dbReference>
<evidence type="ECO:0000256" key="8">
    <source>
        <dbReference type="ARBA" id="ARBA00048679"/>
    </source>
</evidence>
<sequence length="1319" mass="142182">MGLKKVGKYLLLETIGHGSFGKVKHAVHEDTGEQFAVKVLHKKKIRLKNLSQQVRREISVMSSLTHPNIVKLYQVLASETSIFIVMELVTGGELFDEILRRKRLPEDEARVYFRQLINAVEHCHKSGVFHRDLKPENLLLDESGRVKITDFGLSTLRGADTVAELLYTQCGTPHYVAPEIICSADRGYSGAKMDIWSCGIILFVLLAGFHPFDDHDLKRLFEKIVRADVKYPEYFSDGVRKLLSSMLCADPLKRASISTIQRDEWFCKEAAADVEEPVAATGRVAFGNLESDAAENVTTGPVLLKRRRSRIDSLAGSCATMVTERITDEYEIEYETGETVMMRGYSSSSWNSAHTRENTGSGQGRIGDVADKTEAEDILHTSADPFVGLYASDTPSRIGAGESALNTSNPASGGGAVVHDKHVSGRLRFKDGAVANNEGMDQNHSTKEQHQKQKKMLRKAHSAASLGTHSSATHSSATFGNSGVLQHLESIDVSSSSGVVEGGVTPAAPTSAARSPAPDLRFDMETVKRALIAKWGIAEVPSSKKLPVFEDTSVDELSPNAVMADGISSSDDDGDGDGDEGMTERIKRQHVLQEVRTFRKNLPSVRTGAPDHTESLAKTSSVNGKCGLISAETKESFAMPPKSVKSAPNSTAAVFVKEYPMTVELGEPGCDDLLDLGRSRFDTVSSASALESKDRRLNENQLEEHNDQDLEVVSLAGGPIDALDGKQPRGSGGSGKLEKLNTWIVRNPRKPWRFSVHQHAAGDHARASAASGGLPLEHQRKIEMDGGGYTLADSGVGITRNAHATEATNFSNLFILSPGQPVAGLAGRTGSASASALAPAHSSREGSASKSSAYTAAGKDYSTWWVGTTALDPARRQSDVSGASVQLPSGRTTTETSLSSSVSPGTGSTGADAIAATKQQHALRTSEPVSSPLQTFLERSGSSSNMQNIGQRRPPPANRSTATEAKSAGGFMADDARRVLERERQAHMVDASPAVQAPDEALFPSVSSPQLFLNNYGGPTALSGLGYAAYAKSSPPKTAFRGVPSGALKAGPDGSVRDDFGRGLVHLSPAASFSSLNTHATSLAEAQAQVRSISGNSVFGLEEQHSSYSSSMQTPSSLSHSESSSRVSLAGSRARSNSTQSLTKFQKRDGRVSGPSGGGGFANFLRMVNPIHIRRYTEFKTTFSMDKTWLVLEFILRDLHCEFSIHKVSDSFWKVRTDAKWSGRVLPVRMELFPLEELIMVSMKLSRTERGNTTDQKEFLDFYNYVYSTFCRITDCGLLDSSRRTDTSETGQHDAQHPPTGGRHETGGPSAGVVHAAWM</sequence>
<reference evidence="13" key="1">
    <citation type="journal article" date="2019" name="Nat. Commun.">
        <title>Expansion of phycobilisome linker gene families in mesophilic red algae.</title>
        <authorList>
            <person name="Lee J."/>
            <person name="Kim D."/>
            <person name="Bhattacharya D."/>
            <person name="Yoon H.S."/>
        </authorList>
    </citation>
    <scope>NUCLEOTIDE SEQUENCE [LARGE SCALE GENOMIC DNA]</scope>
    <source>
        <strain evidence="13">CCMP 1328</strain>
    </source>
</reference>
<dbReference type="InterPro" id="IPR017441">
    <property type="entry name" value="Protein_kinase_ATP_BS"/>
</dbReference>
<feature type="compositionally biased region" description="Basic and acidic residues" evidence="10">
    <location>
        <begin position="1284"/>
        <end position="1306"/>
    </location>
</feature>
<comment type="catalytic activity">
    <reaction evidence="7">
        <text>L-threonyl-[protein] + ATP = O-phospho-L-threonyl-[protein] + ADP + H(+)</text>
        <dbReference type="Rhea" id="RHEA:46608"/>
        <dbReference type="Rhea" id="RHEA-COMP:11060"/>
        <dbReference type="Rhea" id="RHEA-COMP:11605"/>
        <dbReference type="ChEBI" id="CHEBI:15378"/>
        <dbReference type="ChEBI" id="CHEBI:30013"/>
        <dbReference type="ChEBI" id="CHEBI:30616"/>
        <dbReference type="ChEBI" id="CHEBI:61977"/>
        <dbReference type="ChEBI" id="CHEBI:456216"/>
        <dbReference type="EC" id="2.7.11.1"/>
    </reaction>
</comment>
<accession>A0A5J4Z064</accession>
<dbReference type="CDD" id="cd14003">
    <property type="entry name" value="STKc_AMPK-like"/>
    <property type="match status" value="1"/>
</dbReference>
<evidence type="ECO:0000313" key="12">
    <source>
        <dbReference type="EMBL" id="KAA8496738.1"/>
    </source>
</evidence>
<feature type="compositionally biased region" description="Polar residues" evidence="10">
    <location>
        <begin position="917"/>
        <end position="934"/>
    </location>
</feature>
<feature type="compositionally biased region" description="Low complexity" evidence="10">
    <location>
        <begin position="462"/>
        <end position="478"/>
    </location>
</feature>
<keyword evidence="3" id="KW-0808">Transferase</keyword>
<dbReference type="PROSITE" id="PS00108">
    <property type="entry name" value="PROTEIN_KINASE_ST"/>
    <property type="match status" value="1"/>
</dbReference>
<dbReference type="GO" id="GO:0004674">
    <property type="term" value="F:protein serine/threonine kinase activity"/>
    <property type="evidence" value="ECO:0007669"/>
    <property type="project" value="UniProtKB-KW"/>
</dbReference>
<dbReference type="InterPro" id="IPR011009">
    <property type="entry name" value="Kinase-like_dom_sf"/>
</dbReference>
<evidence type="ECO:0000313" key="13">
    <source>
        <dbReference type="Proteomes" id="UP000324585"/>
    </source>
</evidence>
<comment type="caution">
    <text evidence="12">The sequence shown here is derived from an EMBL/GenBank/DDBJ whole genome shotgun (WGS) entry which is preliminary data.</text>
</comment>
<dbReference type="PANTHER" id="PTHR43895:SF32">
    <property type="entry name" value="SERINE_THREONINE-PROTEIN KINASE CHK1"/>
    <property type="match status" value="1"/>
</dbReference>
<dbReference type="PROSITE" id="PS50011">
    <property type="entry name" value="PROTEIN_KINASE_DOM"/>
    <property type="match status" value="1"/>
</dbReference>
<dbReference type="EMBL" id="VRMN01000002">
    <property type="protein sequence ID" value="KAA8496738.1"/>
    <property type="molecule type" value="Genomic_DNA"/>
</dbReference>
<feature type="binding site" evidence="9">
    <location>
        <position position="38"/>
    </location>
    <ligand>
        <name>ATP</name>
        <dbReference type="ChEBI" id="CHEBI:30616"/>
    </ligand>
</feature>
<evidence type="ECO:0000256" key="7">
    <source>
        <dbReference type="ARBA" id="ARBA00047899"/>
    </source>
</evidence>
<feature type="region of interest" description="Disordered" evidence="10">
    <location>
        <begin position="1104"/>
        <end position="1156"/>
    </location>
</feature>
<dbReference type="PROSITE" id="PS00107">
    <property type="entry name" value="PROTEIN_KINASE_ATP"/>
    <property type="match status" value="1"/>
</dbReference>
<feature type="compositionally biased region" description="Low complexity" evidence="10">
    <location>
        <begin position="889"/>
        <end position="910"/>
    </location>
</feature>
<feature type="region of interest" description="Disordered" evidence="10">
    <location>
        <begin position="1284"/>
        <end position="1311"/>
    </location>
</feature>
<gene>
    <name evidence="12" type="ORF">FVE85_0467</name>
</gene>
<dbReference type="PANTHER" id="PTHR43895">
    <property type="entry name" value="CALCIUM/CALMODULIN-DEPENDENT PROTEIN KINASE KINASE-RELATED"/>
    <property type="match status" value="1"/>
</dbReference>
<organism evidence="12 13">
    <name type="scientific">Porphyridium purpureum</name>
    <name type="common">Red alga</name>
    <name type="synonym">Porphyridium cruentum</name>
    <dbReference type="NCBI Taxonomy" id="35688"/>
    <lineage>
        <taxon>Eukaryota</taxon>
        <taxon>Rhodophyta</taxon>
        <taxon>Bangiophyceae</taxon>
        <taxon>Porphyridiales</taxon>
        <taxon>Porphyridiaceae</taxon>
        <taxon>Porphyridium</taxon>
    </lineage>
</organism>
<proteinExistence type="predicted"/>
<keyword evidence="4 9" id="KW-0547">Nucleotide-binding</keyword>
<feature type="compositionally biased region" description="Low complexity" evidence="10">
    <location>
        <begin position="1106"/>
        <end position="1128"/>
    </location>
</feature>
<keyword evidence="5 12" id="KW-0418">Kinase</keyword>
<dbReference type="FunFam" id="3.30.200.20:FF:000042">
    <property type="entry name" value="Aurora kinase A"/>
    <property type="match status" value="1"/>
</dbReference>
<dbReference type="Pfam" id="PF00069">
    <property type="entry name" value="Pkinase"/>
    <property type="match status" value="1"/>
</dbReference>
<dbReference type="GO" id="GO:0005524">
    <property type="term" value="F:ATP binding"/>
    <property type="evidence" value="ECO:0007669"/>
    <property type="project" value="UniProtKB-UniRule"/>
</dbReference>
<feature type="compositionally biased region" description="Polar residues" evidence="10">
    <location>
        <begin position="940"/>
        <end position="950"/>
    </location>
</feature>
<keyword evidence="2" id="KW-0723">Serine/threonine-protein kinase</keyword>
<feature type="compositionally biased region" description="Basic residues" evidence="10">
    <location>
        <begin position="452"/>
        <end position="461"/>
    </location>
</feature>
<keyword evidence="13" id="KW-1185">Reference proteome</keyword>